<dbReference type="Gene3D" id="1.10.287.110">
    <property type="entry name" value="DnaJ domain"/>
    <property type="match status" value="1"/>
</dbReference>
<dbReference type="InterPro" id="IPR036869">
    <property type="entry name" value="J_dom_sf"/>
</dbReference>
<sequence length="250" mass="27158">MINLSNVASMARAVLNDSNKPKSDLMINVVSHIAGKVALQVGQSLLEQKSRLNERQQKGLSVILDALRGKEPVSHVETHASGGRFKLARAAFDVASVVWERDTKRPEVMSFISFLDSTGKSLFSLGKQLAKALTTAGPGLHQDSTVAANLRNTILTSKLHMSKVGDDRPAKPSVKPLYAELGLTDMTVDPGAIKKAYRTAALAHHPDKNIHDEGATARFQLISKAFEILSDPEKRKAYDNGLINEKGQNI</sequence>
<dbReference type="InterPro" id="IPR018253">
    <property type="entry name" value="DnaJ_domain_CS"/>
</dbReference>
<dbReference type="OrthoDB" id="9779889at2"/>
<evidence type="ECO:0000256" key="1">
    <source>
        <dbReference type="ARBA" id="ARBA00023186"/>
    </source>
</evidence>
<protein>
    <recommendedName>
        <fullName evidence="2">J domain-containing protein</fullName>
    </recommendedName>
</protein>
<evidence type="ECO:0000259" key="2">
    <source>
        <dbReference type="PROSITE" id="PS50076"/>
    </source>
</evidence>
<keyword evidence="1" id="KW-0143">Chaperone</keyword>
<organism evidence="3 4">
    <name type="scientific">Pseudomonas floridensis</name>
    <dbReference type="NCBI Taxonomy" id="1958950"/>
    <lineage>
        <taxon>Bacteria</taxon>
        <taxon>Pseudomonadati</taxon>
        <taxon>Pseudomonadota</taxon>
        <taxon>Gammaproteobacteria</taxon>
        <taxon>Pseudomonadales</taxon>
        <taxon>Pseudomonadaceae</taxon>
        <taxon>Pseudomonas</taxon>
    </lineage>
</organism>
<dbReference type="InterPro" id="IPR001623">
    <property type="entry name" value="DnaJ_domain"/>
</dbReference>
<dbReference type="RefSeq" id="WP_083184123.1">
    <property type="nucleotide sequence ID" value="NZ_CBCRZR010000035.1"/>
</dbReference>
<dbReference type="Proteomes" id="UP000192815">
    <property type="component" value="Unassembled WGS sequence"/>
</dbReference>
<dbReference type="STRING" id="1958950.BZK31_17060"/>
<dbReference type="PROSITE" id="PS00636">
    <property type="entry name" value="DNAJ_1"/>
    <property type="match status" value="1"/>
</dbReference>
<dbReference type="EMBL" id="MUIO01000069">
    <property type="protein sequence ID" value="ORC57993.1"/>
    <property type="molecule type" value="Genomic_DNA"/>
</dbReference>
<dbReference type="Pfam" id="PF00226">
    <property type="entry name" value="DnaJ"/>
    <property type="match status" value="1"/>
</dbReference>
<gene>
    <name evidence="3" type="ORF">BZK31_17060</name>
</gene>
<dbReference type="AlphaFoldDB" id="A0A1X0N3Q1"/>
<dbReference type="CDD" id="cd06257">
    <property type="entry name" value="DnaJ"/>
    <property type="match status" value="1"/>
</dbReference>
<dbReference type="InterPro" id="IPR050817">
    <property type="entry name" value="DjlA_DnaK_co-chaperone"/>
</dbReference>
<dbReference type="PANTHER" id="PTHR24074">
    <property type="entry name" value="CO-CHAPERONE PROTEIN DJLA"/>
    <property type="match status" value="1"/>
</dbReference>
<evidence type="ECO:0000313" key="3">
    <source>
        <dbReference type="EMBL" id="ORC57993.1"/>
    </source>
</evidence>
<dbReference type="SMART" id="SM00271">
    <property type="entry name" value="DnaJ"/>
    <property type="match status" value="1"/>
</dbReference>
<feature type="domain" description="J" evidence="2">
    <location>
        <begin position="176"/>
        <end position="242"/>
    </location>
</feature>
<reference evidence="4" key="1">
    <citation type="submission" date="2017-02" db="EMBL/GenBank/DDBJ databases">
        <title>Pseudomonas floridae sp. nov., a novel pathogenic bacterial species isolated from tomato.</title>
        <authorList>
            <person name="Timilsina S."/>
            <person name="Vallad G.E."/>
            <person name="Jones J.B."/>
        </authorList>
    </citation>
    <scope>NUCLEOTIDE SEQUENCE [LARGE SCALE GENOMIC DNA]</scope>
    <source>
        <strain evidence="4">GEV388</strain>
    </source>
</reference>
<name>A0A1X0N3Q1_9PSED</name>
<dbReference type="PROSITE" id="PS50076">
    <property type="entry name" value="DNAJ_2"/>
    <property type="match status" value="1"/>
</dbReference>
<proteinExistence type="predicted"/>
<accession>A0A1X0N3Q1</accession>
<evidence type="ECO:0000313" key="4">
    <source>
        <dbReference type="Proteomes" id="UP000192815"/>
    </source>
</evidence>
<keyword evidence="4" id="KW-1185">Reference proteome</keyword>
<dbReference type="PRINTS" id="PR00625">
    <property type="entry name" value="JDOMAIN"/>
</dbReference>
<comment type="caution">
    <text evidence="3">The sequence shown here is derived from an EMBL/GenBank/DDBJ whole genome shotgun (WGS) entry which is preliminary data.</text>
</comment>
<dbReference type="SUPFAM" id="SSF46565">
    <property type="entry name" value="Chaperone J-domain"/>
    <property type="match status" value="1"/>
</dbReference>